<feature type="transmembrane region" description="Helical" evidence="7">
    <location>
        <begin position="56"/>
        <end position="75"/>
    </location>
</feature>
<reference evidence="10 11" key="1">
    <citation type="submission" date="2016-09" db="EMBL/GenBank/DDBJ databases">
        <authorList>
            <person name="Capua I."/>
            <person name="De Benedictis P."/>
            <person name="Joannis T."/>
            <person name="Lombin L.H."/>
            <person name="Cattoli G."/>
        </authorList>
    </citation>
    <scope>NUCLEOTIDE SEQUENCE [LARGE SCALE GENOMIC DNA]</scope>
    <source>
        <strain evidence="10 11">LMG 25899</strain>
    </source>
</reference>
<organism evidence="10 11">
    <name type="scientific">Enterococcus rivorum</name>
    <dbReference type="NCBI Taxonomy" id="762845"/>
    <lineage>
        <taxon>Bacteria</taxon>
        <taxon>Bacillati</taxon>
        <taxon>Bacillota</taxon>
        <taxon>Bacilli</taxon>
        <taxon>Lactobacillales</taxon>
        <taxon>Enterococcaceae</taxon>
        <taxon>Enterococcus</taxon>
    </lineage>
</organism>
<dbReference type="GO" id="GO:0032153">
    <property type="term" value="C:cell division site"/>
    <property type="evidence" value="ECO:0007669"/>
    <property type="project" value="UniProtKB-UniRule"/>
</dbReference>
<comment type="similarity">
    <text evidence="7">Belongs to the FtsL family.</text>
</comment>
<dbReference type="STRING" id="762845.BCR26_03660"/>
<keyword evidence="6 7" id="KW-0131">Cell cycle</keyword>
<name>A0A1E5KVG7_9ENTE</name>
<dbReference type="OrthoDB" id="2199933at2"/>
<evidence type="ECO:0000256" key="4">
    <source>
        <dbReference type="ARBA" id="ARBA00022989"/>
    </source>
</evidence>
<dbReference type="HAMAP" id="MF_00910">
    <property type="entry name" value="FtsL"/>
    <property type="match status" value="1"/>
</dbReference>
<evidence type="ECO:0000256" key="6">
    <source>
        <dbReference type="ARBA" id="ARBA00023306"/>
    </source>
</evidence>
<dbReference type="GO" id="GO:0043093">
    <property type="term" value="P:FtsZ-dependent cytokinesis"/>
    <property type="evidence" value="ECO:0007669"/>
    <property type="project" value="UniProtKB-UniRule"/>
</dbReference>
<evidence type="ECO:0000256" key="8">
    <source>
        <dbReference type="NCBIfam" id="TIGR02209"/>
    </source>
</evidence>
<keyword evidence="9" id="KW-0175">Coiled coil</keyword>
<feature type="coiled-coil region" evidence="9">
    <location>
        <begin position="79"/>
        <end position="123"/>
    </location>
</feature>
<evidence type="ECO:0000313" key="10">
    <source>
        <dbReference type="EMBL" id="OEH81862.1"/>
    </source>
</evidence>
<sequence>MAELKKVEDFIYDTQIMEESTPVVDPQNEEKKVLKKGELPQSPKKHLKNISRLEKVLGFLLISAIIGIAILTVQVRTAITQASNEITAAKATIEQKEEKALKLEQEKTELSKADRIREVAKNKGLSEIDGNLRNVK</sequence>
<keyword evidence="3 7" id="KW-0812">Transmembrane</keyword>
<dbReference type="GO" id="GO:0005886">
    <property type="term" value="C:plasma membrane"/>
    <property type="evidence" value="ECO:0007669"/>
    <property type="project" value="UniProtKB-SubCell"/>
</dbReference>
<dbReference type="AlphaFoldDB" id="A0A1E5KVG7"/>
<evidence type="ECO:0000256" key="2">
    <source>
        <dbReference type="ARBA" id="ARBA00022618"/>
    </source>
</evidence>
<comment type="caution">
    <text evidence="10">The sequence shown here is derived from an EMBL/GenBank/DDBJ whole genome shotgun (WGS) entry which is preliminary data.</text>
</comment>
<keyword evidence="1 7" id="KW-1003">Cell membrane</keyword>
<comment type="function">
    <text evidence="7">Essential cell division protein.</text>
</comment>
<protein>
    <recommendedName>
        <fullName evidence="7 8">Cell division protein FtsL</fullName>
    </recommendedName>
</protein>
<keyword evidence="4 7" id="KW-1133">Transmembrane helix</keyword>
<evidence type="ECO:0000256" key="3">
    <source>
        <dbReference type="ARBA" id="ARBA00022692"/>
    </source>
</evidence>
<evidence type="ECO:0000256" key="7">
    <source>
        <dbReference type="HAMAP-Rule" id="MF_00910"/>
    </source>
</evidence>
<gene>
    <name evidence="7" type="primary">ftsL</name>
    <name evidence="10" type="ORF">BCR26_03660</name>
</gene>
<dbReference type="Proteomes" id="UP000095256">
    <property type="component" value="Unassembled WGS sequence"/>
</dbReference>
<keyword evidence="5 7" id="KW-0472">Membrane</keyword>
<evidence type="ECO:0000313" key="11">
    <source>
        <dbReference type="Proteomes" id="UP000095256"/>
    </source>
</evidence>
<dbReference type="RefSeq" id="WP_069699184.1">
    <property type="nucleotide sequence ID" value="NZ_JAGGMA010000007.1"/>
</dbReference>
<dbReference type="InterPro" id="IPR011922">
    <property type="entry name" value="Cell_div_FtsL"/>
</dbReference>
<dbReference type="EMBL" id="MIEK01000034">
    <property type="protein sequence ID" value="OEH81862.1"/>
    <property type="molecule type" value="Genomic_DNA"/>
</dbReference>
<proteinExistence type="inferred from homology"/>
<evidence type="ECO:0000256" key="1">
    <source>
        <dbReference type="ARBA" id="ARBA00022475"/>
    </source>
</evidence>
<evidence type="ECO:0000256" key="9">
    <source>
        <dbReference type="SAM" id="Coils"/>
    </source>
</evidence>
<keyword evidence="11" id="KW-1185">Reference proteome</keyword>
<accession>A0A1E5KVG7</accession>
<dbReference type="NCBIfam" id="TIGR02209">
    <property type="entry name" value="ftsL_broad"/>
    <property type="match status" value="1"/>
</dbReference>
<keyword evidence="2 7" id="KW-0132">Cell division</keyword>
<evidence type="ECO:0000256" key="5">
    <source>
        <dbReference type="ARBA" id="ARBA00023136"/>
    </source>
</evidence>
<comment type="subcellular location">
    <subcellularLocation>
        <location evidence="7">Cell membrane</location>
        <topology evidence="7">Single-pass type II membrane protein</topology>
    </subcellularLocation>
    <text evidence="7">Localizes to the division septum where it forms a ring structure.</text>
</comment>